<protein>
    <recommendedName>
        <fullName evidence="3">DUF4258 domain-containing protein</fullName>
    </recommendedName>
</protein>
<accession>A0A433NNR9</accession>
<dbReference type="AlphaFoldDB" id="A0A433NNR9"/>
<organism evidence="1 2">
    <name type="scientific">Chlorogloeopsis fritschii PCC 6912</name>
    <dbReference type="NCBI Taxonomy" id="211165"/>
    <lineage>
        <taxon>Bacteria</taxon>
        <taxon>Bacillati</taxon>
        <taxon>Cyanobacteriota</taxon>
        <taxon>Cyanophyceae</taxon>
        <taxon>Nostocales</taxon>
        <taxon>Chlorogloeopsidaceae</taxon>
        <taxon>Chlorogloeopsis</taxon>
    </lineage>
</organism>
<sequence>MERRRISLSLVESVLDNPQQIIQEKEGRKAYQSQVDFGDGKIFLLRVLVADDVDPKVVITVYRTSKIEKYWRQP</sequence>
<evidence type="ECO:0000313" key="1">
    <source>
        <dbReference type="EMBL" id="RUR85001.1"/>
    </source>
</evidence>
<reference evidence="1 2" key="1">
    <citation type="journal article" date="2019" name="Genome Biol. Evol.">
        <title>Day and night: Metabolic profiles and evolutionary relationships of six axenic non-marine cyanobacteria.</title>
        <authorList>
            <person name="Will S.E."/>
            <person name="Henke P."/>
            <person name="Boedeker C."/>
            <person name="Huang S."/>
            <person name="Brinkmann H."/>
            <person name="Rohde M."/>
            <person name="Jarek M."/>
            <person name="Friedl T."/>
            <person name="Seufert S."/>
            <person name="Schumacher M."/>
            <person name="Overmann J."/>
            <person name="Neumann-Schaal M."/>
            <person name="Petersen J."/>
        </authorList>
    </citation>
    <scope>NUCLEOTIDE SEQUENCE [LARGE SCALE GENOMIC DNA]</scope>
    <source>
        <strain evidence="1 2">PCC 6912</strain>
    </source>
</reference>
<proteinExistence type="predicted"/>
<comment type="caution">
    <text evidence="1">The sequence shown here is derived from an EMBL/GenBank/DDBJ whole genome shotgun (WGS) entry which is preliminary data.</text>
</comment>
<evidence type="ECO:0008006" key="3">
    <source>
        <dbReference type="Google" id="ProtNLM"/>
    </source>
</evidence>
<keyword evidence="2" id="KW-1185">Reference proteome</keyword>
<dbReference type="EMBL" id="RSCJ01000003">
    <property type="protein sequence ID" value="RUR85001.1"/>
    <property type="molecule type" value="Genomic_DNA"/>
</dbReference>
<dbReference type="InterPro" id="IPR025354">
    <property type="entry name" value="DUF4258"/>
</dbReference>
<name>A0A433NNR9_CHLFR</name>
<dbReference type="Pfam" id="PF14076">
    <property type="entry name" value="DUF4258"/>
    <property type="match status" value="1"/>
</dbReference>
<gene>
    <name evidence="1" type="ORF">PCC6912_11170</name>
</gene>
<evidence type="ECO:0000313" key="2">
    <source>
        <dbReference type="Proteomes" id="UP000268857"/>
    </source>
</evidence>
<dbReference type="Proteomes" id="UP000268857">
    <property type="component" value="Unassembled WGS sequence"/>
</dbReference>